<accession>A0ABQ3VIW7</accession>
<keyword evidence="11" id="KW-1185">Reference proteome</keyword>
<evidence type="ECO:0000256" key="5">
    <source>
        <dbReference type="ARBA" id="ARBA00023163"/>
    </source>
</evidence>
<comment type="caution">
    <text evidence="10">The sequence shown here is derived from an EMBL/GenBank/DDBJ whole genome shotgun (WGS) entry which is preliminary data.</text>
</comment>
<evidence type="ECO:0000256" key="1">
    <source>
        <dbReference type="ARBA" id="ARBA00022553"/>
    </source>
</evidence>
<dbReference type="Pfam" id="PF00072">
    <property type="entry name" value="Response_reg"/>
    <property type="match status" value="1"/>
</dbReference>
<keyword evidence="4 7" id="KW-0238">DNA-binding</keyword>
<feature type="modified residue" description="4-aspartylphosphate" evidence="6">
    <location>
        <position position="65"/>
    </location>
</feature>
<dbReference type="InterPro" id="IPR039420">
    <property type="entry name" value="WalR-like"/>
</dbReference>
<dbReference type="SMART" id="SM00862">
    <property type="entry name" value="Trans_reg_C"/>
    <property type="match status" value="1"/>
</dbReference>
<dbReference type="SMART" id="SM00448">
    <property type="entry name" value="REC"/>
    <property type="match status" value="1"/>
</dbReference>
<dbReference type="Pfam" id="PF00486">
    <property type="entry name" value="Trans_reg_C"/>
    <property type="match status" value="1"/>
</dbReference>
<dbReference type="GO" id="GO:0003677">
    <property type="term" value="F:DNA binding"/>
    <property type="evidence" value="ECO:0007669"/>
    <property type="project" value="UniProtKB-KW"/>
</dbReference>
<evidence type="ECO:0000256" key="7">
    <source>
        <dbReference type="PROSITE-ProRule" id="PRU01091"/>
    </source>
</evidence>
<dbReference type="InterPro" id="IPR001867">
    <property type="entry name" value="OmpR/PhoB-type_DNA-bd"/>
</dbReference>
<dbReference type="EMBL" id="BNJJ01000011">
    <property type="protein sequence ID" value="GHO86150.1"/>
    <property type="molecule type" value="Genomic_DNA"/>
</dbReference>
<dbReference type="PANTHER" id="PTHR48111:SF1">
    <property type="entry name" value="TWO-COMPONENT RESPONSE REGULATOR ORR33"/>
    <property type="match status" value="1"/>
</dbReference>
<name>A0ABQ3VIW7_9CHLR</name>
<dbReference type="InterPro" id="IPR001789">
    <property type="entry name" value="Sig_transdc_resp-reg_receiver"/>
</dbReference>
<evidence type="ECO:0000256" key="4">
    <source>
        <dbReference type="ARBA" id="ARBA00023125"/>
    </source>
</evidence>
<keyword evidence="3" id="KW-0805">Transcription regulation</keyword>
<dbReference type="PROSITE" id="PS51755">
    <property type="entry name" value="OMPR_PHOB"/>
    <property type="match status" value="1"/>
</dbReference>
<dbReference type="InterPro" id="IPR036388">
    <property type="entry name" value="WH-like_DNA-bd_sf"/>
</dbReference>
<evidence type="ECO:0000313" key="11">
    <source>
        <dbReference type="Proteomes" id="UP000635565"/>
    </source>
</evidence>
<protein>
    <submittedName>
        <fullName evidence="10">DNA-binding response regulator</fullName>
    </submittedName>
</protein>
<evidence type="ECO:0000256" key="3">
    <source>
        <dbReference type="ARBA" id="ARBA00023015"/>
    </source>
</evidence>
<dbReference type="CDD" id="cd00383">
    <property type="entry name" value="trans_reg_C"/>
    <property type="match status" value="1"/>
</dbReference>
<feature type="domain" description="OmpR/PhoB-type" evidence="9">
    <location>
        <begin position="137"/>
        <end position="234"/>
    </location>
</feature>
<evidence type="ECO:0000313" key="10">
    <source>
        <dbReference type="EMBL" id="GHO86150.1"/>
    </source>
</evidence>
<feature type="domain" description="Response regulatory" evidence="8">
    <location>
        <begin position="16"/>
        <end position="129"/>
    </location>
</feature>
<dbReference type="Gene3D" id="6.10.250.690">
    <property type="match status" value="1"/>
</dbReference>
<evidence type="ECO:0000256" key="2">
    <source>
        <dbReference type="ARBA" id="ARBA00023012"/>
    </source>
</evidence>
<evidence type="ECO:0000256" key="6">
    <source>
        <dbReference type="PROSITE-ProRule" id="PRU00169"/>
    </source>
</evidence>
<gene>
    <name evidence="10" type="ORF">KSZ_41560</name>
</gene>
<keyword evidence="1 6" id="KW-0597">Phosphoprotein</keyword>
<dbReference type="PROSITE" id="PS50110">
    <property type="entry name" value="RESPONSE_REGULATORY"/>
    <property type="match status" value="1"/>
</dbReference>
<keyword evidence="2" id="KW-0902">Two-component regulatory system</keyword>
<evidence type="ECO:0000259" key="8">
    <source>
        <dbReference type="PROSITE" id="PS50110"/>
    </source>
</evidence>
<evidence type="ECO:0000259" key="9">
    <source>
        <dbReference type="PROSITE" id="PS51755"/>
    </source>
</evidence>
<keyword evidence="5" id="KW-0804">Transcription</keyword>
<reference evidence="10 11" key="1">
    <citation type="journal article" date="2021" name="Int. J. Syst. Evol. Microbiol.">
        <title>Reticulibacter mediterranei gen. nov., sp. nov., within the new family Reticulibacteraceae fam. nov., and Ktedonospora formicarum gen. nov., sp. nov., Ktedonobacter robiniae sp. nov., Dictyobacter formicarum sp. nov. and Dictyobacter arantiisoli sp. nov., belonging to the class Ktedonobacteria.</title>
        <authorList>
            <person name="Yabe S."/>
            <person name="Zheng Y."/>
            <person name="Wang C.M."/>
            <person name="Sakai Y."/>
            <person name="Abe K."/>
            <person name="Yokota A."/>
            <person name="Donadio S."/>
            <person name="Cavaletti L."/>
            <person name="Monciardini P."/>
        </authorList>
    </citation>
    <scope>NUCLEOTIDE SEQUENCE [LARGE SCALE GENOMIC DNA]</scope>
    <source>
        <strain evidence="10 11">SOSP1-9</strain>
    </source>
</reference>
<dbReference type="SUPFAM" id="SSF52172">
    <property type="entry name" value="CheY-like"/>
    <property type="match status" value="1"/>
</dbReference>
<organism evidence="10 11">
    <name type="scientific">Dictyobacter formicarum</name>
    <dbReference type="NCBI Taxonomy" id="2778368"/>
    <lineage>
        <taxon>Bacteria</taxon>
        <taxon>Bacillati</taxon>
        <taxon>Chloroflexota</taxon>
        <taxon>Ktedonobacteria</taxon>
        <taxon>Ktedonobacterales</taxon>
        <taxon>Dictyobacteraceae</taxon>
        <taxon>Dictyobacter</taxon>
    </lineage>
</organism>
<dbReference type="RefSeq" id="WP_201363807.1">
    <property type="nucleotide sequence ID" value="NZ_BNJJ01000011.1"/>
</dbReference>
<dbReference type="InterPro" id="IPR011006">
    <property type="entry name" value="CheY-like_superfamily"/>
</dbReference>
<dbReference type="PANTHER" id="PTHR48111">
    <property type="entry name" value="REGULATOR OF RPOS"/>
    <property type="match status" value="1"/>
</dbReference>
<sequence length="234" mass="26742">MIATTDKDTTGNKQPTILIVDDEPQIVDFLQIGFTYEGYNVVIATSGPEAIEATKTHLPDLVILDIMLPGFDGLEVTRQLRKAHDVAIIMLTARESLNDLVAGLEIGADDYMTKPFAFKELIARVRAVMRRHGNHFVDALTFHDITLDRTAHIVTYQQQTIDLTPREFELLELFLMHPRQVLTREIILARIWGYDYMGDDNIIEVYIRHLREKLNDNPPRLLQTVRGIGYTLRG</sequence>
<proteinExistence type="predicted"/>
<dbReference type="Gene3D" id="1.10.10.10">
    <property type="entry name" value="Winged helix-like DNA-binding domain superfamily/Winged helix DNA-binding domain"/>
    <property type="match status" value="1"/>
</dbReference>
<feature type="DNA-binding region" description="OmpR/PhoB-type" evidence="7">
    <location>
        <begin position="137"/>
        <end position="234"/>
    </location>
</feature>
<dbReference type="Proteomes" id="UP000635565">
    <property type="component" value="Unassembled WGS sequence"/>
</dbReference>
<dbReference type="Gene3D" id="3.40.50.2300">
    <property type="match status" value="1"/>
</dbReference>